<evidence type="ECO:0000256" key="1">
    <source>
        <dbReference type="SAM" id="Phobius"/>
    </source>
</evidence>
<dbReference type="AlphaFoldDB" id="A0A7W5CFS7"/>
<organism evidence="2 3">
    <name type="scientific">Paenibacillus endophyticus</name>
    <dbReference type="NCBI Taxonomy" id="1294268"/>
    <lineage>
        <taxon>Bacteria</taxon>
        <taxon>Bacillati</taxon>
        <taxon>Bacillota</taxon>
        <taxon>Bacilli</taxon>
        <taxon>Bacillales</taxon>
        <taxon>Paenibacillaceae</taxon>
        <taxon>Paenibacillus</taxon>
    </lineage>
</organism>
<gene>
    <name evidence="2" type="ORF">FHS16_006199</name>
</gene>
<feature type="transmembrane region" description="Helical" evidence="1">
    <location>
        <begin position="21"/>
        <end position="42"/>
    </location>
</feature>
<sequence>MNVLQLPIPEYRRKGFSLISHAISLFFNNVLPILFIVAFIALPIEAIKNDCFFEPDDSALFIPDNRMDNFVKNDRMLLVFLQEKTERDDQPQDANDQAS</sequence>
<keyword evidence="1" id="KW-1133">Transmembrane helix</keyword>
<keyword evidence="1" id="KW-0812">Transmembrane</keyword>
<comment type="caution">
    <text evidence="2">The sequence shown here is derived from an EMBL/GenBank/DDBJ whole genome shotgun (WGS) entry which is preliminary data.</text>
</comment>
<reference evidence="2 3" key="1">
    <citation type="submission" date="2020-08" db="EMBL/GenBank/DDBJ databases">
        <title>Genomic Encyclopedia of Type Strains, Phase III (KMG-III): the genomes of soil and plant-associated and newly described type strains.</title>
        <authorList>
            <person name="Whitman W."/>
        </authorList>
    </citation>
    <scope>NUCLEOTIDE SEQUENCE [LARGE SCALE GENOMIC DNA]</scope>
    <source>
        <strain evidence="2 3">CECT 8234</strain>
    </source>
</reference>
<keyword evidence="1" id="KW-0472">Membrane</keyword>
<protein>
    <submittedName>
        <fullName evidence="2">Uncharacterized protein</fullName>
    </submittedName>
</protein>
<evidence type="ECO:0000313" key="3">
    <source>
        <dbReference type="Proteomes" id="UP000518605"/>
    </source>
</evidence>
<evidence type="ECO:0000313" key="2">
    <source>
        <dbReference type="EMBL" id="MBB3156079.1"/>
    </source>
</evidence>
<accession>A0A7W5CFS7</accession>
<proteinExistence type="predicted"/>
<dbReference type="EMBL" id="JACHXW010000032">
    <property type="protein sequence ID" value="MBB3156079.1"/>
    <property type="molecule type" value="Genomic_DNA"/>
</dbReference>
<dbReference type="Proteomes" id="UP000518605">
    <property type="component" value="Unassembled WGS sequence"/>
</dbReference>
<name>A0A7W5CFS7_9BACL</name>
<dbReference type="RefSeq" id="WP_183571268.1">
    <property type="nucleotide sequence ID" value="NZ_CBCSLB010000034.1"/>
</dbReference>
<keyword evidence="3" id="KW-1185">Reference proteome</keyword>